<feature type="region of interest" description="Disordered" evidence="5">
    <location>
        <begin position="276"/>
        <end position="304"/>
    </location>
</feature>
<dbReference type="GO" id="GO:0030313">
    <property type="term" value="C:cell envelope"/>
    <property type="evidence" value="ECO:0007669"/>
    <property type="project" value="UniProtKB-SubCell"/>
</dbReference>
<dbReference type="InterPro" id="IPR056413">
    <property type="entry name" value="TPR_CcmH_CycH"/>
</dbReference>
<feature type="domain" description="Cytochrome c-type biogenesis protein H TPR" evidence="7">
    <location>
        <begin position="148"/>
        <end position="262"/>
    </location>
</feature>
<dbReference type="EMBL" id="JACIEE010000008">
    <property type="protein sequence ID" value="MBB3978636.1"/>
    <property type="molecule type" value="Genomic_DNA"/>
</dbReference>
<evidence type="ECO:0000256" key="3">
    <source>
        <dbReference type="ARBA" id="ARBA00022748"/>
    </source>
</evidence>
<evidence type="ECO:0000259" key="7">
    <source>
        <dbReference type="Pfam" id="PF23914"/>
    </source>
</evidence>
<dbReference type="InterPro" id="IPR051263">
    <property type="entry name" value="C-type_cytochrome_biogenesis"/>
</dbReference>
<reference evidence="8 9" key="1">
    <citation type="submission" date="2020-08" db="EMBL/GenBank/DDBJ databases">
        <title>Genomic Encyclopedia of Type Strains, Phase IV (KMG-IV): sequencing the most valuable type-strain genomes for metagenomic binning, comparative biology and taxonomic classification.</title>
        <authorList>
            <person name="Goeker M."/>
        </authorList>
    </citation>
    <scope>NUCLEOTIDE SEQUENCE [LARGE SCALE GENOMIC DNA]</scope>
    <source>
        <strain evidence="8 9">DSM 100211</strain>
    </source>
</reference>
<dbReference type="InterPro" id="IPR011990">
    <property type="entry name" value="TPR-like_helical_dom_sf"/>
</dbReference>
<evidence type="ECO:0000256" key="2">
    <source>
        <dbReference type="ARBA" id="ARBA00022737"/>
    </source>
</evidence>
<proteinExistence type="predicted"/>
<evidence type="ECO:0000256" key="6">
    <source>
        <dbReference type="SAM" id="Phobius"/>
    </source>
</evidence>
<comment type="subcellular location">
    <subcellularLocation>
        <location evidence="1">Cell envelope</location>
    </subcellularLocation>
</comment>
<evidence type="ECO:0000256" key="4">
    <source>
        <dbReference type="ARBA" id="ARBA00022803"/>
    </source>
</evidence>
<dbReference type="InterPro" id="IPR017560">
    <property type="entry name" value="Cyt_c_biogenesis_CcmI"/>
</dbReference>
<dbReference type="SUPFAM" id="SSF48452">
    <property type="entry name" value="TPR-like"/>
    <property type="match status" value="1"/>
</dbReference>
<name>A0A7W6D8D6_9HYPH</name>
<dbReference type="Pfam" id="PF23914">
    <property type="entry name" value="TPR_CcmH_CycH"/>
    <property type="match status" value="1"/>
</dbReference>
<keyword evidence="6" id="KW-0472">Membrane</keyword>
<dbReference type="NCBIfam" id="TIGR03142">
    <property type="entry name" value="cytochro_ccmI"/>
    <property type="match status" value="1"/>
</dbReference>
<evidence type="ECO:0000256" key="1">
    <source>
        <dbReference type="ARBA" id="ARBA00004196"/>
    </source>
</evidence>
<keyword evidence="9" id="KW-1185">Reference proteome</keyword>
<gene>
    <name evidence="8" type="ORF">GGQ64_003871</name>
</gene>
<dbReference type="AlphaFoldDB" id="A0A7W6D8D6"/>
<keyword evidence="3" id="KW-0201">Cytochrome c-type biogenesis</keyword>
<protein>
    <submittedName>
        <fullName evidence="8">Cytochrome c-type biogenesis protein CcmH</fullName>
    </submittedName>
</protein>
<evidence type="ECO:0000313" key="9">
    <source>
        <dbReference type="Proteomes" id="UP000574761"/>
    </source>
</evidence>
<keyword evidence="4" id="KW-0802">TPR repeat</keyword>
<keyword evidence="2" id="KW-0677">Repeat</keyword>
<evidence type="ECO:0000313" key="8">
    <source>
        <dbReference type="EMBL" id="MBB3978636.1"/>
    </source>
</evidence>
<dbReference type="Gene3D" id="1.25.40.10">
    <property type="entry name" value="Tetratricopeptide repeat domain"/>
    <property type="match status" value="2"/>
</dbReference>
<sequence>MLFWILVAVLTAAVAIVLLLPLLRAGRNADSAEAHDAEVYRDQLDELRRDEAAGLIGGAEAELARAEIARRLIAASARGQAAHAETALPASETRRNRLAQVIVVVLLPAIGLCLYLLQGRPELPAQPLAARLAAPGNDLNILLARAEQHLAENPDDGAGWELLAPIYARNGRLDDAANAYRQAIRILGGSTGRLDGYAETLIALADGIVTKDAREVLEQSQALDASNPRTRFYLALALEQEGKRDEARGAFEALAKDSPADAPWLPLVDRHIASLGGDAGGQTAGQAPVQPGNGAPGGPTEEDVAAAGQMDAQGRQQMIEGMVDSLAARLKENPDNFEGWMRIIRSYVVLDQRRAAEEALAVALKSFPPESDNGRQLLALAGELRITAEGSGQ</sequence>
<organism evidence="8 9">
    <name type="scientific">Mycoplana azooxidifex</name>
    <dbReference type="NCBI Taxonomy" id="1636188"/>
    <lineage>
        <taxon>Bacteria</taxon>
        <taxon>Pseudomonadati</taxon>
        <taxon>Pseudomonadota</taxon>
        <taxon>Alphaproteobacteria</taxon>
        <taxon>Hyphomicrobiales</taxon>
        <taxon>Rhizobiaceae</taxon>
        <taxon>Mycoplana</taxon>
    </lineage>
</organism>
<dbReference type="RefSeq" id="WP_183806899.1">
    <property type="nucleotide sequence ID" value="NZ_JACIEE010000008.1"/>
</dbReference>
<comment type="caution">
    <text evidence="8">The sequence shown here is derived from an EMBL/GenBank/DDBJ whole genome shotgun (WGS) entry which is preliminary data.</text>
</comment>
<feature type="transmembrane region" description="Helical" evidence="6">
    <location>
        <begin position="98"/>
        <end position="117"/>
    </location>
</feature>
<evidence type="ECO:0000256" key="5">
    <source>
        <dbReference type="SAM" id="MobiDB-lite"/>
    </source>
</evidence>
<keyword evidence="6" id="KW-0812">Transmembrane</keyword>
<dbReference type="PANTHER" id="PTHR47870">
    <property type="entry name" value="CYTOCHROME C-TYPE BIOGENESIS PROTEIN CCMH"/>
    <property type="match status" value="1"/>
</dbReference>
<dbReference type="PANTHER" id="PTHR47870:SF1">
    <property type="entry name" value="CYTOCHROME C-TYPE BIOGENESIS PROTEIN CCMH"/>
    <property type="match status" value="1"/>
</dbReference>
<accession>A0A7W6D8D6</accession>
<dbReference type="Proteomes" id="UP000574761">
    <property type="component" value="Unassembled WGS sequence"/>
</dbReference>
<dbReference type="GO" id="GO:0005886">
    <property type="term" value="C:plasma membrane"/>
    <property type="evidence" value="ECO:0007669"/>
    <property type="project" value="TreeGrafter"/>
</dbReference>
<dbReference type="GO" id="GO:0017004">
    <property type="term" value="P:cytochrome complex assembly"/>
    <property type="evidence" value="ECO:0007669"/>
    <property type="project" value="UniProtKB-KW"/>
</dbReference>
<keyword evidence="6" id="KW-1133">Transmembrane helix</keyword>